<dbReference type="RefSeq" id="WP_227019401.1">
    <property type="nucleotide sequence ID" value="NZ_JAGSND010000011.1"/>
</dbReference>
<dbReference type="InterPro" id="IPR046867">
    <property type="entry name" value="AldOxase/xan_DH_MoCoBD2"/>
</dbReference>
<proteinExistence type="predicted"/>
<dbReference type="InterPro" id="IPR000674">
    <property type="entry name" value="Ald_Oxase/Xan_DH_a/b"/>
</dbReference>
<dbReference type="Gene3D" id="3.90.1170.50">
    <property type="entry name" value="Aldehyde oxidase/xanthine dehydrogenase, a/b hammerhead"/>
    <property type="match status" value="1"/>
</dbReference>
<dbReference type="Proteomes" id="UP000675664">
    <property type="component" value="Unassembled WGS sequence"/>
</dbReference>
<protein>
    <submittedName>
        <fullName evidence="2">Xanthine dehydrogenase family protein molybdopterin-binding subunit</fullName>
    </submittedName>
</protein>
<dbReference type="SUPFAM" id="SSF56003">
    <property type="entry name" value="Molybdenum cofactor-binding domain"/>
    <property type="match status" value="1"/>
</dbReference>
<dbReference type="SUPFAM" id="SSF54665">
    <property type="entry name" value="CO dehydrogenase molybdoprotein N-domain-like"/>
    <property type="match status" value="1"/>
</dbReference>
<dbReference type="Pfam" id="PF02738">
    <property type="entry name" value="MoCoBD_1"/>
    <property type="match status" value="1"/>
</dbReference>
<sequence>MEGLIGKSEIRIDAYDKVTGKGLYASDYVNQFPVLAHMKALRSPYAHAKIKKLDISKAKALDGVIYIMTGDEPGIDWDQYPKAAIIAKDETLWAGQMVALVCAETKEIAENAVELIKVDYEKLPAVLDYYAAINPNPVSVIDPEYETRPLGFSDRPGDRASNRVSPNVVGAFKMHAGDVPAAMEKAEVIVEGEFWTGKKTASPLECANAICRYDSDGGITMWSNGAGVHGVIKQGICRILGIKESMVRVIQPYMGGSFGSRLNPYVEIITALMCLRTKRTVSFQFNREEVFTGAPSNWPCITKVKLGAMKDGTIVANDYYLAEEIGACVNNTFFSGRLSSSGVIPVYRFPNLRMDTCAVATNTVPAAEYRGLGCPESEFGIECLVNQLADELGISPVEIRMKNIIDKGERDAHGELITSIGLKKCLQSVADAVKVEEEPEQDTGVWKKGRGCAVGGKQNTPLGRSEAEVWYNSDGSIQLFISCDENGMGATTALAQIAANEFHVPLSEIKVTKGDTAITPYDNYSASSRTTYNTGNAVKLACEDAIAKLKEEVARVYGLHPSKVEIRGRKAILSGSYIQEADIPSLFKPTSMFTQGNWGLQKGTPVVGHGLFCPAPIHQWDEKGLSDRVWNWFQYSAAAVEVAVNEETGQVKVLKIASSADTGNPINPKLVEVQIEGGVHMAIGFSINEEHIFNEDGKIANANFSDYRLPTILDMPTNENVHAFINPDPLPDGPHGAKGMAESITIPVGPAIAHAIYKAVGVRVTGYPMTAERILALINEKKAKEAAK</sequence>
<name>A0A8J7W2K2_9FIRM</name>
<feature type="domain" description="Aldehyde oxidase/xanthine dehydrogenase a/b hammerhead" evidence="1">
    <location>
        <begin position="19"/>
        <end position="124"/>
    </location>
</feature>
<comment type="caution">
    <text evidence="2">The sequence shown here is derived from an EMBL/GenBank/DDBJ whole genome shotgun (WGS) entry which is preliminary data.</text>
</comment>
<evidence type="ECO:0000259" key="1">
    <source>
        <dbReference type="SMART" id="SM01008"/>
    </source>
</evidence>
<reference evidence="2" key="2">
    <citation type="submission" date="2021-04" db="EMBL/GenBank/DDBJ databases">
        <authorList>
            <person name="Liu J."/>
        </authorList>
    </citation>
    <scope>NUCLEOTIDE SEQUENCE</scope>
    <source>
        <strain evidence="2">BAD-6</strain>
    </source>
</reference>
<evidence type="ECO:0000313" key="2">
    <source>
        <dbReference type="EMBL" id="MBR0599269.1"/>
    </source>
</evidence>
<gene>
    <name evidence="2" type="ORF">KCX82_15375</name>
</gene>
<dbReference type="InterPro" id="IPR008274">
    <property type="entry name" value="AldOxase/xan_DH_MoCoBD1"/>
</dbReference>
<dbReference type="Pfam" id="PF01315">
    <property type="entry name" value="Ald_Xan_dh_C"/>
    <property type="match status" value="1"/>
</dbReference>
<accession>A0A8J7W2K2</accession>
<organism evidence="2 3">
    <name type="scientific">Sinanaerobacter chloroacetimidivorans</name>
    <dbReference type="NCBI Taxonomy" id="2818044"/>
    <lineage>
        <taxon>Bacteria</taxon>
        <taxon>Bacillati</taxon>
        <taxon>Bacillota</taxon>
        <taxon>Clostridia</taxon>
        <taxon>Peptostreptococcales</taxon>
        <taxon>Anaerovoracaceae</taxon>
        <taxon>Sinanaerobacter</taxon>
    </lineage>
</organism>
<dbReference type="GO" id="GO:0016491">
    <property type="term" value="F:oxidoreductase activity"/>
    <property type="evidence" value="ECO:0007669"/>
    <property type="project" value="InterPro"/>
</dbReference>
<dbReference type="InterPro" id="IPR016208">
    <property type="entry name" value="Ald_Oxase/xanthine_DH-like"/>
</dbReference>
<dbReference type="GO" id="GO:0005506">
    <property type="term" value="F:iron ion binding"/>
    <property type="evidence" value="ECO:0007669"/>
    <property type="project" value="InterPro"/>
</dbReference>
<dbReference type="EMBL" id="JAGSND010000011">
    <property type="protein sequence ID" value="MBR0599269.1"/>
    <property type="molecule type" value="Genomic_DNA"/>
</dbReference>
<dbReference type="SMART" id="SM01008">
    <property type="entry name" value="Ald_Xan_dh_C"/>
    <property type="match status" value="1"/>
</dbReference>
<dbReference type="Pfam" id="PF20256">
    <property type="entry name" value="MoCoBD_2"/>
    <property type="match status" value="1"/>
</dbReference>
<keyword evidence="3" id="KW-1185">Reference proteome</keyword>
<reference evidence="2" key="1">
    <citation type="submission" date="2021-04" db="EMBL/GenBank/DDBJ databases">
        <title>Sinoanaerobacter chloroacetimidivorans sp. nov., an obligate anaerobic bacterium isolated from anaerobic sludge.</title>
        <authorList>
            <person name="Bao Y."/>
        </authorList>
    </citation>
    <scope>NUCLEOTIDE SEQUENCE</scope>
    <source>
        <strain evidence="2">BAD-6</strain>
    </source>
</reference>
<dbReference type="PANTHER" id="PTHR11908">
    <property type="entry name" value="XANTHINE DEHYDROGENASE"/>
    <property type="match status" value="1"/>
</dbReference>
<dbReference type="InterPro" id="IPR036856">
    <property type="entry name" value="Ald_Oxase/Xan_DH_a/b_sf"/>
</dbReference>
<evidence type="ECO:0000313" key="3">
    <source>
        <dbReference type="Proteomes" id="UP000675664"/>
    </source>
</evidence>
<dbReference type="InterPro" id="IPR037165">
    <property type="entry name" value="AldOxase/xan_DH_Mopterin-bd_sf"/>
</dbReference>
<dbReference type="Gene3D" id="3.30.365.10">
    <property type="entry name" value="Aldehyde oxidase/xanthine dehydrogenase, molybdopterin binding domain"/>
    <property type="match status" value="4"/>
</dbReference>
<dbReference type="PANTHER" id="PTHR11908:SF157">
    <property type="entry name" value="XANTHINE DEHYDROGENASE SUBUNIT D-RELATED"/>
    <property type="match status" value="1"/>
</dbReference>
<dbReference type="AlphaFoldDB" id="A0A8J7W2K2"/>